<dbReference type="InterPro" id="IPR033644">
    <property type="entry name" value="Ferrochelatase_C"/>
</dbReference>
<feature type="binding site" evidence="10">
    <location>
        <position position="273"/>
    </location>
    <ligand>
        <name>Fe(2+)</name>
        <dbReference type="ChEBI" id="CHEBI:29033"/>
    </ligand>
</feature>
<dbReference type="GO" id="GO:0005737">
    <property type="term" value="C:cytoplasm"/>
    <property type="evidence" value="ECO:0007669"/>
    <property type="project" value="UniProtKB-SubCell"/>
</dbReference>
<dbReference type="AlphaFoldDB" id="A0A5K7WTH1"/>
<keyword evidence="8 10" id="KW-0627">Porphyrin biosynthesis</keyword>
<dbReference type="CDD" id="cd03411">
    <property type="entry name" value="Ferrochelatase_N"/>
    <property type="match status" value="1"/>
</dbReference>
<dbReference type="CDD" id="cd00419">
    <property type="entry name" value="Ferrochelatase_C"/>
    <property type="match status" value="1"/>
</dbReference>
<dbReference type="UniPathway" id="UPA00252"/>
<dbReference type="GO" id="GO:0046872">
    <property type="term" value="F:metal ion binding"/>
    <property type="evidence" value="ECO:0007669"/>
    <property type="project" value="UniProtKB-UniRule"/>
</dbReference>
<evidence type="ECO:0000256" key="8">
    <source>
        <dbReference type="ARBA" id="ARBA00023244"/>
    </source>
</evidence>
<organism evidence="12 13">
    <name type="scientific">Sporolactobacillus terrae</name>
    <dbReference type="NCBI Taxonomy" id="269673"/>
    <lineage>
        <taxon>Bacteria</taxon>
        <taxon>Bacillati</taxon>
        <taxon>Bacillota</taxon>
        <taxon>Bacilli</taxon>
        <taxon>Bacillales</taxon>
        <taxon>Sporolactobacillaceae</taxon>
        <taxon>Sporolactobacillus</taxon>
    </lineage>
</organism>
<evidence type="ECO:0000256" key="6">
    <source>
        <dbReference type="ARBA" id="ARBA00023133"/>
    </source>
</evidence>
<evidence type="ECO:0000256" key="7">
    <source>
        <dbReference type="ARBA" id="ARBA00023239"/>
    </source>
</evidence>
<dbReference type="GO" id="GO:0006783">
    <property type="term" value="P:heme biosynthetic process"/>
    <property type="evidence" value="ECO:0007669"/>
    <property type="project" value="UniProtKB-UniRule"/>
</dbReference>
<comment type="catalytic activity">
    <reaction evidence="9">
        <text>Fe-coproporphyrin III + 2 H(+) = coproporphyrin III + Fe(2+)</text>
        <dbReference type="Rhea" id="RHEA:49572"/>
        <dbReference type="ChEBI" id="CHEBI:15378"/>
        <dbReference type="ChEBI" id="CHEBI:29033"/>
        <dbReference type="ChEBI" id="CHEBI:68438"/>
        <dbReference type="ChEBI" id="CHEBI:131725"/>
        <dbReference type="EC" id="4.99.1.9"/>
    </reaction>
    <physiologicalReaction direction="right-to-left" evidence="9">
        <dbReference type="Rhea" id="RHEA:49574"/>
    </physiologicalReaction>
</comment>
<dbReference type="SUPFAM" id="SSF53800">
    <property type="entry name" value="Chelatase"/>
    <property type="match status" value="1"/>
</dbReference>
<evidence type="ECO:0000313" key="13">
    <source>
        <dbReference type="Proteomes" id="UP000326951"/>
    </source>
</evidence>
<evidence type="ECO:0000256" key="5">
    <source>
        <dbReference type="ARBA" id="ARBA00023004"/>
    </source>
</evidence>
<sequence length="328" mass="37734">MEKTAVLLVNLGTPEAADTQSVRRYLAQFLSDPRVIDLPRWEWLPILHGIILRVRPRRSAKLYKLIWTEEGSPLILHARRQQAALQERLSETGIDVVLAMSYGRPGLGDILDQLHRQKVRRLLVLPLYPQYSSTTVGSVWDGVQRSLTRWRDVPELLFIRDYPVHPDYIAALVARVRHYVANHGKPDRLLLSYHGIPVRYAEAGDDYPERCRLTTEQLKRRLPDLAITQAFQSKFGREEWLTPATIDTVRQLGRQGVRHVAVIAPGFSADCLETLQELKQENARAFYEAGGQQFDYIPAVNDHPFFIDCLEDLVRQRLRMPVKIKSNC</sequence>
<reference evidence="12 13" key="1">
    <citation type="submission" date="2019-09" db="EMBL/GenBank/DDBJ databases">
        <title>Complete genome sequence of Sporolactobacillus terrae 70-3.</title>
        <authorList>
            <person name="Tanaka N."/>
            <person name="Shiwa Y."/>
            <person name="Fujita N."/>
            <person name="Tanasupawat S."/>
        </authorList>
    </citation>
    <scope>NUCLEOTIDE SEQUENCE [LARGE SCALE GENOMIC DNA]</scope>
    <source>
        <strain evidence="12 13">70-3</strain>
    </source>
</reference>
<keyword evidence="3 10" id="KW-0963">Cytoplasm</keyword>
<comment type="similarity">
    <text evidence="2 10 11">Belongs to the ferrochelatase family.</text>
</comment>
<dbReference type="HAMAP" id="MF_00323">
    <property type="entry name" value="Ferrochelatase"/>
    <property type="match status" value="1"/>
</dbReference>
<keyword evidence="6 10" id="KW-0350">Heme biosynthesis</keyword>
<accession>A0A5K7WTH1</accession>
<dbReference type="RefSeq" id="WP_028977453.1">
    <property type="nucleotide sequence ID" value="NZ_AP021853.1"/>
</dbReference>
<comment type="pathway">
    <text evidence="1 10 11">Porphyrin-containing compound metabolism; protoheme biosynthesis.</text>
</comment>
<protein>
    <recommendedName>
        <fullName evidence="10">Coproporphyrin III ferrochelatase</fullName>
        <ecNumber evidence="10">4.99.1.9</ecNumber>
    </recommendedName>
</protein>
<comment type="function">
    <text evidence="10 11">Involved in coproporphyrin-dependent heme b biosynthesis. Catalyzes the insertion of ferrous iron into coproporphyrin III to form Fe-coproporphyrin III.</text>
</comment>
<comment type="caution">
    <text evidence="10">Lacks conserved residue(s) required for the propagation of feature annotation.</text>
</comment>
<dbReference type="EMBL" id="AP021853">
    <property type="protein sequence ID" value="BBN97795.1"/>
    <property type="molecule type" value="Genomic_DNA"/>
</dbReference>
<dbReference type="GO" id="GO:0004325">
    <property type="term" value="F:ferrochelatase activity"/>
    <property type="evidence" value="ECO:0007669"/>
    <property type="project" value="UniProtKB-UniRule"/>
</dbReference>
<evidence type="ECO:0000256" key="11">
    <source>
        <dbReference type="RuleBase" id="RU000607"/>
    </source>
</evidence>
<evidence type="ECO:0000256" key="2">
    <source>
        <dbReference type="ARBA" id="ARBA00007718"/>
    </source>
</evidence>
<feature type="binding site" evidence="10">
    <location>
        <position position="194"/>
    </location>
    <ligand>
        <name>Fe(2+)</name>
        <dbReference type="ChEBI" id="CHEBI:29033"/>
    </ligand>
</feature>
<dbReference type="InterPro" id="IPR001015">
    <property type="entry name" value="Ferrochelatase"/>
</dbReference>
<dbReference type="EC" id="4.99.1.9" evidence="10"/>
<proteinExistence type="inferred from homology"/>
<evidence type="ECO:0000256" key="4">
    <source>
        <dbReference type="ARBA" id="ARBA00022723"/>
    </source>
</evidence>
<evidence type="ECO:0000313" key="12">
    <source>
        <dbReference type="EMBL" id="BBN97795.1"/>
    </source>
</evidence>
<gene>
    <name evidence="12" type="primary">hemH_1</name>
    <name evidence="10" type="synonym">cpfC</name>
    <name evidence="12" type="ORF">St703_05000</name>
</gene>
<evidence type="ECO:0000256" key="1">
    <source>
        <dbReference type="ARBA" id="ARBA00004744"/>
    </source>
</evidence>
<evidence type="ECO:0000256" key="10">
    <source>
        <dbReference type="HAMAP-Rule" id="MF_00323"/>
    </source>
</evidence>
<dbReference type="Gene3D" id="3.40.50.1400">
    <property type="match status" value="2"/>
</dbReference>
<keyword evidence="5 10" id="KW-0408">Iron</keyword>
<dbReference type="Proteomes" id="UP000326951">
    <property type="component" value="Chromosome"/>
</dbReference>
<dbReference type="PROSITE" id="PS00534">
    <property type="entry name" value="FERROCHELATASE"/>
    <property type="match status" value="1"/>
</dbReference>
<dbReference type="FunFam" id="3.40.50.1400:FF:000002">
    <property type="entry name" value="Ferrochelatase"/>
    <property type="match status" value="1"/>
</dbReference>
<keyword evidence="4 10" id="KW-0479">Metal-binding</keyword>
<dbReference type="InterPro" id="IPR019772">
    <property type="entry name" value="Ferrochelatase_AS"/>
</dbReference>
<evidence type="ECO:0000256" key="3">
    <source>
        <dbReference type="ARBA" id="ARBA00022490"/>
    </source>
</evidence>
<dbReference type="PANTHER" id="PTHR11108">
    <property type="entry name" value="FERROCHELATASE"/>
    <property type="match status" value="1"/>
</dbReference>
<dbReference type="PANTHER" id="PTHR11108:SF1">
    <property type="entry name" value="FERROCHELATASE, MITOCHONDRIAL"/>
    <property type="match status" value="1"/>
</dbReference>
<comment type="subcellular location">
    <subcellularLocation>
        <location evidence="10 11">Cytoplasm</location>
    </subcellularLocation>
</comment>
<evidence type="ECO:0000256" key="9">
    <source>
        <dbReference type="ARBA" id="ARBA00024536"/>
    </source>
</evidence>
<dbReference type="InterPro" id="IPR033659">
    <property type="entry name" value="Ferrochelatase_N"/>
</dbReference>
<keyword evidence="7 10" id="KW-0456">Lyase</keyword>
<dbReference type="Pfam" id="PF00762">
    <property type="entry name" value="Ferrochelatase"/>
    <property type="match status" value="1"/>
</dbReference>
<name>A0A5K7WTH1_9BACL</name>
<dbReference type="NCBIfam" id="TIGR00109">
    <property type="entry name" value="hemH"/>
    <property type="match status" value="1"/>
</dbReference>